<dbReference type="GO" id="GO:0005886">
    <property type="term" value="C:plasma membrane"/>
    <property type="evidence" value="ECO:0007669"/>
    <property type="project" value="UniProtKB-SubCell"/>
</dbReference>
<evidence type="ECO:0000259" key="7">
    <source>
        <dbReference type="PROSITE" id="PS50850"/>
    </source>
</evidence>
<dbReference type="Proteomes" id="UP000298058">
    <property type="component" value="Unassembled WGS sequence"/>
</dbReference>
<dbReference type="PANTHER" id="PTHR43124">
    <property type="entry name" value="PURINE EFFLUX PUMP PBUE"/>
    <property type="match status" value="1"/>
</dbReference>
<feature type="transmembrane region" description="Helical" evidence="6">
    <location>
        <begin position="263"/>
        <end position="280"/>
    </location>
</feature>
<evidence type="ECO:0000256" key="1">
    <source>
        <dbReference type="ARBA" id="ARBA00004651"/>
    </source>
</evidence>
<reference evidence="8" key="1">
    <citation type="journal article" date="2019" name="PLoS Negl. Trop. Dis.">
        <title>Revisiting the worldwide diversity of Leptospira species in the environment.</title>
        <authorList>
            <person name="Vincent A.T."/>
            <person name="Schiettekatte O."/>
            <person name="Bourhy P."/>
            <person name="Veyrier F.J."/>
            <person name="Picardeau M."/>
        </authorList>
    </citation>
    <scope>NUCLEOTIDE SEQUENCE [LARGE SCALE GENOMIC DNA]</scope>
    <source>
        <strain evidence="8">201300427</strain>
    </source>
</reference>
<evidence type="ECO:0000256" key="3">
    <source>
        <dbReference type="ARBA" id="ARBA00022692"/>
    </source>
</evidence>
<keyword evidence="4 6" id="KW-1133">Transmembrane helix</keyword>
<dbReference type="SUPFAM" id="SSF103473">
    <property type="entry name" value="MFS general substrate transporter"/>
    <property type="match status" value="1"/>
</dbReference>
<feature type="transmembrane region" description="Helical" evidence="6">
    <location>
        <begin position="87"/>
        <end position="107"/>
    </location>
</feature>
<dbReference type="Pfam" id="PF07690">
    <property type="entry name" value="MFS_1"/>
    <property type="match status" value="1"/>
</dbReference>
<feature type="transmembrane region" description="Helical" evidence="6">
    <location>
        <begin position="60"/>
        <end position="80"/>
    </location>
</feature>
<sequence>MEKEFPHPDNHPLHTIKKERAIIVVLAVLQFLHILDFVIMMPLGPVFMESFKIDSTEFGLLVSAYSISAGIFGFIGAFFLDRFDRRSSLLTIFAGFALGTLFCAVAPTYITLLLARIVAGCFGGMISALILSIIGDIIPVFRRGKATGVVMSAFSIASVIGIPVGLFLANQYGWHFPFLAITVISFLLLPASYKILPELKVHLEHHNPTDSKWSSVKTVLTERSHYSSFAFMIALMFGGFSIIPFFAPYLVSNVGLDKNELTYIYFFGGLFTFFTSRYIGILADRYGKYKMYAILTILAVVPVTLVTSLGRTPLPWVIVLSTLFMIIVSGRMVPAFALVTSAVEPKIRGSFMSVNSSIQSISAGAASFISGHILTQGVNGELVNFELVGMISIVCLLVSVVLASKIKIPGNHI</sequence>
<dbReference type="PANTHER" id="PTHR43124:SF3">
    <property type="entry name" value="CHLORAMPHENICOL EFFLUX PUMP RV0191"/>
    <property type="match status" value="1"/>
</dbReference>
<proteinExistence type="predicted"/>
<evidence type="ECO:0000313" key="8">
    <source>
        <dbReference type="EMBL" id="TGN17131.1"/>
    </source>
</evidence>
<dbReference type="PROSITE" id="PS50850">
    <property type="entry name" value="MFS"/>
    <property type="match status" value="1"/>
</dbReference>
<dbReference type="AlphaFoldDB" id="A0A4R9LXM2"/>
<evidence type="ECO:0000256" key="5">
    <source>
        <dbReference type="ARBA" id="ARBA00023136"/>
    </source>
</evidence>
<name>A0A4R9LXM2_9LEPT</name>
<feature type="transmembrane region" description="Helical" evidence="6">
    <location>
        <begin position="351"/>
        <end position="370"/>
    </location>
</feature>
<dbReference type="GO" id="GO:0022857">
    <property type="term" value="F:transmembrane transporter activity"/>
    <property type="evidence" value="ECO:0007669"/>
    <property type="project" value="InterPro"/>
</dbReference>
<dbReference type="OrthoDB" id="337363at2"/>
<dbReference type="Gene3D" id="1.20.1250.20">
    <property type="entry name" value="MFS general substrate transporter like domains"/>
    <property type="match status" value="1"/>
</dbReference>
<evidence type="ECO:0000256" key="6">
    <source>
        <dbReference type="SAM" id="Phobius"/>
    </source>
</evidence>
<dbReference type="InterPro" id="IPR011701">
    <property type="entry name" value="MFS"/>
</dbReference>
<dbReference type="InterPro" id="IPR050189">
    <property type="entry name" value="MFS_Efflux_Transporters"/>
</dbReference>
<evidence type="ECO:0000313" key="9">
    <source>
        <dbReference type="Proteomes" id="UP000298058"/>
    </source>
</evidence>
<protein>
    <submittedName>
        <fullName evidence="8">MFS transporter</fullName>
    </submittedName>
</protein>
<evidence type="ECO:0000256" key="4">
    <source>
        <dbReference type="ARBA" id="ARBA00022989"/>
    </source>
</evidence>
<dbReference type="CDD" id="cd17324">
    <property type="entry name" value="MFS_NepI_like"/>
    <property type="match status" value="1"/>
</dbReference>
<keyword evidence="9" id="KW-1185">Reference proteome</keyword>
<dbReference type="InterPro" id="IPR020846">
    <property type="entry name" value="MFS_dom"/>
</dbReference>
<comment type="subcellular location">
    <subcellularLocation>
        <location evidence="1">Cell membrane</location>
        <topology evidence="1">Multi-pass membrane protein</topology>
    </subcellularLocation>
</comment>
<dbReference type="RefSeq" id="WP_135762038.1">
    <property type="nucleotide sequence ID" value="NZ_RQHW01000079.1"/>
</dbReference>
<feature type="transmembrane region" description="Helical" evidence="6">
    <location>
        <begin position="146"/>
        <end position="168"/>
    </location>
</feature>
<keyword evidence="3 6" id="KW-0812">Transmembrane</keyword>
<dbReference type="InterPro" id="IPR036259">
    <property type="entry name" value="MFS_trans_sf"/>
</dbReference>
<feature type="transmembrane region" description="Helical" evidence="6">
    <location>
        <begin position="229"/>
        <end position="251"/>
    </location>
</feature>
<gene>
    <name evidence="8" type="ORF">EHS15_18325</name>
</gene>
<evidence type="ECO:0000256" key="2">
    <source>
        <dbReference type="ARBA" id="ARBA00022475"/>
    </source>
</evidence>
<feature type="transmembrane region" description="Helical" evidence="6">
    <location>
        <begin position="382"/>
        <end position="403"/>
    </location>
</feature>
<feature type="transmembrane region" description="Helical" evidence="6">
    <location>
        <begin position="292"/>
        <end position="310"/>
    </location>
</feature>
<comment type="caution">
    <text evidence="8">The sequence shown here is derived from an EMBL/GenBank/DDBJ whole genome shotgun (WGS) entry which is preliminary data.</text>
</comment>
<keyword evidence="5 6" id="KW-0472">Membrane</keyword>
<keyword evidence="2" id="KW-1003">Cell membrane</keyword>
<accession>A0A4R9LXM2</accession>
<feature type="transmembrane region" description="Helical" evidence="6">
    <location>
        <begin position="113"/>
        <end position="134"/>
    </location>
</feature>
<feature type="transmembrane region" description="Helical" evidence="6">
    <location>
        <begin position="316"/>
        <end position="339"/>
    </location>
</feature>
<feature type="transmembrane region" description="Helical" evidence="6">
    <location>
        <begin position="174"/>
        <end position="193"/>
    </location>
</feature>
<feature type="transmembrane region" description="Helical" evidence="6">
    <location>
        <begin position="21"/>
        <end position="40"/>
    </location>
</feature>
<feature type="domain" description="Major facilitator superfamily (MFS) profile" evidence="7">
    <location>
        <begin position="22"/>
        <end position="407"/>
    </location>
</feature>
<organism evidence="8 9">
    <name type="scientific">Leptospira idonii</name>
    <dbReference type="NCBI Taxonomy" id="1193500"/>
    <lineage>
        <taxon>Bacteria</taxon>
        <taxon>Pseudomonadati</taxon>
        <taxon>Spirochaetota</taxon>
        <taxon>Spirochaetia</taxon>
        <taxon>Leptospirales</taxon>
        <taxon>Leptospiraceae</taxon>
        <taxon>Leptospira</taxon>
    </lineage>
</organism>
<dbReference type="EMBL" id="RQHW01000079">
    <property type="protein sequence ID" value="TGN17131.1"/>
    <property type="molecule type" value="Genomic_DNA"/>
</dbReference>